<dbReference type="InterPro" id="IPR011032">
    <property type="entry name" value="GroES-like_sf"/>
</dbReference>
<keyword evidence="5" id="KW-0560">Oxidoreductase</keyword>
<sequence>MKQVFQNLKSGETKVDEIVSPKLKRGGVLVRNHFSLISPGTERGIIELSKKGLLQKARERPDYVRKFAMLAKTKGIFAAWKVAQSKLTTDIALGYSTSGEVIKVASDVEEFRVGDRVACAGQNYASHSEIIFVPKNLCVKIPKGISDKEAAFVTLGSIALQGIHQAKLSPGEKVAVIGLGFLGQLAVRMLRAYGHPTIGFDISEKKVEFAKKHSGLDAGVVVGKKNYETAVTRFTEGIGVDAALIYASSKSESPLELATAVCRDKGRIVQIGNIRSNIPWRDFYKKELSYHASRSYGPGRYDPTYEEGGNDYPVGHVRWTEKRNMEEFLRLVDEKKVIVNDLITEVFDIKEAHKAYELVFKGGKLLFGILLSYQQKKQEKDTLVLKPRQEQQPAVQEVRIGFIGVGSFALSTIFPHLKKIKDKDVKLIAVCSATGKKATDVARKWGAEYVTNDYRKLIKDKNINLIICATRHSSHAQIAKEVLKADKNLYMEKPLALNQNELKEVMKVAGMSKGRLFIGFNRRFAHHFIRAREEFQNSPTPLMILYRISYPFAEKDHWSYDLKEGGRIIGEECHFIDSLNFITGSSPRRVYASVIPVGGGVEREENTSITVEYDNGSLGTIFYSALGSYRLPKEYIEIYGDGKAMLIDNFKNGKIVYDNKVKKENLPHQDKGYDGELEAIFDAIREGKPSSMSLKEIWESHIATFEAYNSFKDGEAKKLGNEIQFKK</sequence>
<accession>A0A0F9HC32</accession>
<protein>
    <recommendedName>
        <fullName evidence="6">Enoyl reductase (ER) domain-containing protein</fullName>
    </recommendedName>
</protein>
<keyword evidence="3" id="KW-0479">Metal-binding</keyword>
<dbReference type="EMBL" id="LAZR01015497">
    <property type="protein sequence ID" value="KKM11059.1"/>
    <property type="molecule type" value="Genomic_DNA"/>
</dbReference>
<evidence type="ECO:0000313" key="7">
    <source>
        <dbReference type="EMBL" id="KKM11059.1"/>
    </source>
</evidence>
<evidence type="ECO:0000256" key="1">
    <source>
        <dbReference type="ARBA" id="ARBA00001947"/>
    </source>
</evidence>
<evidence type="ECO:0000256" key="4">
    <source>
        <dbReference type="ARBA" id="ARBA00022833"/>
    </source>
</evidence>
<gene>
    <name evidence="7" type="ORF">LCGC14_1721430</name>
</gene>
<dbReference type="Gene3D" id="3.90.180.10">
    <property type="entry name" value="Medium-chain alcohol dehydrogenases, catalytic domain"/>
    <property type="match status" value="2"/>
</dbReference>
<keyword evidence="4" id="KW-0862">Zinc</keyword>
<dbReference type="Pfam" id="PF00107">
    <property type="entry name" value="ADH_zinc_N"/>
    <property type="match status" value="1"/>
</dbReference>
<dbReference type="InterPro" id="IPR036291">
    <property type="entry name" value="NAD(P)-bd_dom_sf"/>
</dbReference>
<evidence type="ECO:0000259" key="6">
    <source>
        <dbReference type="SMART" id="SM00829"/>
    </source>
</evidence>
<dbReference type="PANTHER" id="PTHR43350:SF19">
    <property type="entry name" value="D-GULOSIDE 3-DEHYDROGENASE"/>
    <property type="match status" value="1"/>
</dbReference>
<dbReference type="InterPro" id="IPR055170">
    <property type="entry name" value="GFO_IDH_MocA-like_dom"/>
</dbReference>
<dbReference type="AlphaFoldDB" id="A0A0F9HC32"/>
<dbReference type="GO" id="GO:0046872">
    <property type="term" value="F:metal ion binding"/>
    <property type="evidence" value="ECO:0007669"/>
    <property type="project" value="UniProtKB-KW"/>
</dbReference>
<dbReference type="PANTHER" id="PTHR43350">
    <property type="entry name" value="NAD-DEPENDENT ALCOHOL DEHYDROGENASE"/>
    <property type="match status" value="1"/>
</dbReference>
<organism evidence="7">
    <name type="scientific">marine sediment metagenome</name>
    <dbReference type="NCBI Taxonomy" id="412755"/>
    <lineage>
        <taxon>unclassified sequences</taxon>
        <taxon>metagenomes</taxon>
        <taxon>ecological metagenomes</taxon>
    </lineage>
</organism>
<evidence type="ECO:0000256" key="2">
    <source>
        <dbReference type="ARBA" id="ARBA00008072"/>
    </source>
</evidence>
<name>A0A0F9HC32_9ZZZZ</name>
<dbReference type="SMART" id="SM00829">
    <property type="entry name" value="PKS_ER"/>
    <property type="match status" value="1"/>
</dbReference>
<evidence type="ECO:0000256" key="3">
    <source>
        <dbReference type="ARBA" id="ARBA00022723"/>
    </source>
</evidence>
<comment type="cofactor">
    <cofactor evidence="1">
        <name>Zn(2+)</name>
        <dbReference type="ChEBI" id="CHEBI:29105"/>
    </cofactor>
</comment>
<dbReference type="InterPro" id="IPR013149">
    <property type="entry name" value="ADH-like_C"/>
</dbReference>
<dbReference type="Gene3D" id="3.40.50.720">
    <property type="entry name" value="NAD(P)-binding Rossmann-like Domain"/>
    <property type="match status" value="2"/>
</dbReference>
<dbReference type="InterPro" id="IPR020843">
    <property type="entry name" value="ER"/>
</dbReference>
<dbReference type="InterPro" id="IPR013154">
    <property type="entry name" value="ADH-like_N"/>
</dbReference>
<proteinExistence type="inferred from homology"/>
<dbReference type="Gene3D" id="3.30.360.10">
    <property type="entry name" value="Dihydrodipicolinate Reductase, domain 2"/>
    <property type="match status" value="1"/>
</dbReference>
<comment type="similarity">
    <text evidence="2">Belongs to the zinc-containing alcohol dehydrogenase family.</text>
</comment>
<dbReference type="GO" id="GO:0000166">
    <property type="term" value="F:nucleotide binding"/>
    <property type="evidence" value="ECO:0007669"/>
    <property type="project" value="InterPro"/>
</dbReference>
<dbReference type="Pfam" id="PF01408">
    <property type="entry name" value="GFO_IDH_MocA"/>
    <property type="match status" value="1"/>
</dbReference>
<dbReference type="Pfam" id="PF22725">
    <property type="entry name" value="GFO_IDH_MocA_C3"/>
    <property type="match status" value="1"/>
</dbReference>
<reference evidence="7" key="1">
    <citation type="journal article" date="2015" name="Nature">
        <title>Complex archaea that bridge the gap between prokaryotes and eukaryotes.</title>
        <authorList>
            <person name="Spang A."/>
            <person name="Saw J.H."/>
            <person name="Jorgensen S.L."/>
            <person name="Zaremba-Niedzwiedzka K."/>
            <person name="Martijn J."/>
            <person name="Lind A.E."/>
            <person name="van Eijk R."/>
            <person name="Schleper C."/>
            <person name="Guy L."/>
            <person name="Ettema T.J."/>
        </authorList>
    </citation>
    <scope>NUCLEOTIDE SEQUENCE</scope>
</reference>
<dbReference type="GO" id="GO:0016491">
    <property type="term" value="F:oxidoreductase activity"/>
    <property type="evidence" value="ECO:0007669"/>
    <property type="project" value="UniProtKB-KW"/>
</dbReference>
<dbReference type="SUPFAM" id="SSF50129">
    <property type="entry name" value="GroES-like"/>
    <property type="match status" value="1"/>
</dbReference>
<dbReference type="CDD" id="cd08255">
    <property type="entry name" value="2-desacetyl-2-hydroxyethyl_bacteriochlorophyllide_like"/>
    <property type="match status" value="1"/>
</dbReference>
<comment type="caution">
    <text evidence="7">The sequence shown here is derived from an EMBL/GenBank/DDBJ whole genome shotgun (WGS) entry which is preliminary data.</text>
</comment>
<evidence type="ECO:0000256" key="5">
    <source>
        <dbReference type="ARBA" id="ARBA00023002"/>
    </source>
</evidence>
<feature type="domain" description="Enoyl reductase (ER)" evidence="6">
    <location>
        <begin position="52"/>
        <end position="367"/>
    </location>
</feature>
<dbReference type="SUPFAM" id="SSF55347">
    <property type="entry name" value="Glyceraldehyde-3-phosphate dehydrogenase-like, C-terminal domain"/>
    <property type="match status" value="1"/>
</dbReference>
<dbReference type="SUPFAM" id="SSF51735">
    <property type="entry name" value="NAD(P)-binding Rossmann-fold domains"/>
    <property type="match status" value="2"/>
</dbReference>
<dbReference type="InterPro" id="IPR000683">
    <property type="entry name" value="Gfo/Idh/MocA-like_OxRdtase_N"/>
</dbReference>
<dbReference type="Pfam" id="PF08240">
    <property type="entry name" value="ADH_N"/>
    <property type="match status" value="1"/>
</dbReference>